<comment type="caution">
    <text evidence="2">The sequence shown here is derived from an EMBL/GenBank/DDBJ whole genome shotgun (WGS) entry which is preliminary data.</text>
</comment>
<evidence type="ECO:0000313" key="3">
    <source>
        <dbReference type="Proteomes" id="UP001458880"/>
    </source>
</evidence>
<evidence type="ECO:0000256" key="1">
    <source>
        <dbReference type="SAM" id="MobiDB-lite"/>
    </source>
</evidence>
<keyword evidence="3" id="KW-1185">Reference proteome</keyword>
<accession>A0AAW1N1Y2</accession>
<evidence type="ECO:0000313" key="2">
    <source>
        <dbReference type="EMBL" id="KAK9752803.1"/>
    </source>
</evidence>
<reference evidence="2 3" key="1">
    <citation type="journal article" date="2024" name="BMC Genomics">
        <title>De novo assembly and annotation of Popillia japonica's genome with initial clues to its potential as an invasive pest.</title>
        <authorList>
            <person name="Cucini C."/>
            <person name="Boschi S."/>
            <person name="Funari R."/>
            <person name="Cardaioli E."/>
            <person name="Iannotti N."/>
            <person name="Marturano G."/>
            <person name="Paoli F."/>
            <person name="Bruttini M."/>
            <person name="Carapelli A."/>
            <person name="Frati F."/>
            <person name="Nardi F."/>
        </authorList>
    </citation>
    <scope>NUCLEOTIDE SEQUENCE [LARGE SCALE GENOMIC DNA]</scope>
    <source>
        <strain evidence="2">DMR45628</strain>
    </source>
</reference>
<feature type="compositionally biased region" description="Basic and acidic residues" evidence="1">
    <location>
        <begin position="49"/>
        <end position="83"/>
    </location>
</feature>
<organism evidence="2 3">
    <name type="scientific">Popillia japonica</name>
    <name type="common">Japanese beetle</name>
    <dbReference type="NCBI Taxonomy" id="7064"/>
    <lineage>
        <taxon>Eukaryota</taxon>
        <taxon>Metazoa</taxon>
        <taxon>Ecdysozoa</taxon>
        <taxon>Arthropoda</taxon>
        <taxon>Hexapoda</taxon>
        <taxon>Insecta</taxon>
        <taxon>Pterygota</taxon>
        <taxon>Neoptera</taxon>
        <taxon>Endopterygota</taxon>
        <taxon>Coleoptera</taxon>
        <taxon>Polyphaga</taxon>
        <taxon>Scarabaeiformia</taxon>
        <taxon>Scarabaeidae</taxon>
        <taxon>Rutelinae</taxon>
        <taxon>Popillia</taxon>
    </lineage>
</organism>
<dbReference type="EMBL" id="JASPKY010000018">
    <property type="protein sequence ID" value="KAK9752803.1"/>
    <property type="molecule type" value="Genomic_DNA"/>
</dbReference>
<sequence>MSSSEQWSDDGKREKDDSEEMFYRSKKTRRTPSKDANPKENMLMKKLKDKKETEEMDNLKKEVKAANEEIERLKAENRRKEQQ</sequence>
<gene>
    <name evidence="2" type="ORF">QE152_g3982</name>
</gene>
<name>A0AAW1N1Y2_POPJA</name>
<protein>
    <submittedName>
        <fullName evidence="2">Uncharacterized protein</fullName>
    </submittedName>
</protein>
<feature type="region of interest" description="Disordered" evidence="1">
    <location>
        <begin position="1"/>
        <end position="83"/>
    </location>
</feature>
<dbReference type="Proteomes" id="UP001458880">
    <property type="component" value="Unassembled WGS sequence"/>
</dbReference>
<proteinExistence type="predicted"/>
<dbReference type="AlphaFoldDB" id="A0AAW1N1Y2"/>